<keyword evidence="2" id="KW-1185">Reference proteome</keyword>
<gene>
    <name evidence="1" type="ORF">RIF29_28173</name>
</gene>
<dbReference type="AlphaFoldDB" id="A0AAN9I346"/>
<dbReference type="EMBL" id="JAYWIO010000005">
    <property type="protein sequence ID" value="KAK7261850.1"/>
    <property type="molecule type" value="Genomic_DNA"/>
</dbReference>
<comment type="caution">
    <text evidence="1">The sequence shown here is derived from an EMBL/GenBank/DDBJ whole genome shotgun (WGS) entry which is preliminary data.</text>
</comment>
<name>A0AAN9I346_CROPI</name>
<evidence type="ECO:0000313" key="1">
    <source>
        <dbReference type="EMBL" id="KAK7261850.1"/>
    </source>
</evidence>
<evidence type="ECO:0000313" key="2">
    <source>
        <dbReference type="Proteomes" id="UP001372338"/>
    </source>
</evidence>
<proteinExistence type="predicted"/>
<accession>A0AAN9I346</accession>
<dbReference type="Proteomes" id="UP001372338">
    <property type="component" value="Unassembled WGS sequence"/>
</dbReference>
<organism evidence="1 2">
    <name type="scientific">Crotalaria pallida</name>
    <name type="common">Smooth rattlebox</name>
    <name type="synonym">Crotalaria striata</name>
    <dbReference type="NCBI Taxonomy" id="3830"/>
    <lineage>
        <taxon>Eukaryota</taxon>
        <taxon>Viridiplantae</taxon>
        <taxon>Streptophyta</taxon>
        <taxon>Embryophyta</taxon>
        <taxon>Tracheophyta</taxon>
        <taxon>Spermatophyta</taxon>
        <taxon>Magnoliopsida</taxon>
        <taxon>eudicotyledons</taxon>
        <taxon>Gunneridae</taxon>
        <taxon>Pentapetalae</taxon>
        <taxon>rosids</taxon>
        <taxon>fabids</taxon>
        <taxon>Fabales</taxon>
        <taxon>Fabaceae</taxon>
        <taxon>Papilionoideae</taxon>
        <taxon>50 kb inversion clade</taxon>
        <taxon>genistoids sensu lato</taxon>
        <taxon>core genistoids</taxon>
        <taxon>Crotalarieae</taxon>
        <taxon>Crotalaria</taxon>
    </lineage>
</organism>
<reference evidence="1 2" key="1">
    <citation type="submission" date="2024-01" db="EMBL/GenBank/DDBJ databases">
        <title>The genomes of 5 underutilized Papilionoideae crops provide insights into root nodulation and disease resistanc.</title>
        <authorList>
            <person name="Yuan L."/>
        </authorList>
    </citation>
    <scope>NUCLEOTIDE SEQUENCE [LARGE SCALE GENOMIC DNA]</scope>
    <source>
        <strain evidence="1">ZHUSHIDOU_FW_LH</strain>
        <tissue evidence="1">Leaf</tissue>
    </source>
</reference>
<protein>
    <submittedName>
        <fullName evidence="1">Uncharacterized protein</fullName>
    </submittedName>
</protein>
<sequence>MLSNEHVALLRVSSRRRPSAPPTVRSKLSLRPSALSLRDFISADSSLRSSSSATVHSSLSPAHPLRGSASNLLSLASASAATPFISSSFHCCGTTSA</sequence>